<gene>
    <name evidence="3" type="ORF">Voc01_079560</name>
</gene>
<reference evidence="3" key="1">
    <citation type="submission" date="2021-01" db="EMBL/GenBank/DDBJ databases">
        <title>Whole genome shotgun sequence of Virgisporangium ochraceum NBRC 16418.</title>
        <authorList>
            <person name="Komaki H."/>
            <person name="Tamura T."/>
        </authorList>
    </citation>
    <scope>NUCLEOTIDE SEQUENCE</scope>
    <source>
        <strain evidence="3">NBRC 16418</strain>
    </source>
</reference>
<dbReference type="InterPro" id="IPR029058">
    <property type="entry name" value="AB_hydrolase_fold"/>
</dbReference>
<comment type="caution">
    <text evidence="3">The sequence shown here is derived from an EMBL/GenBank/DDBJ whole genome shotgun (WGS) entry which is preliminary data.</text>
</comment>
<keyword evidence="4" id="KW-1185">Reference proteome</keyword>
<evidence type="ECO:0000256" key="1">
    <source>
        <dbReference type="ARBA" id="ARBA00022801"/>
    </source>
</evidence>
<name>A0A8J3ZZB9_9ACTN</name>
<proteinExistence type="predicted"/>
<protein>
    <submittedName>
        <fullName evidence="3">Alpha/beta hydrolase</fullName>
    </submittedName>
</protein>
<evidence type="ECO:0000259" key="2">
    <source>
        <dbReference type="Pfam" id="PF00561"/>
    </source>
</evidence>
<dbReference type="PRINTS" id="PR00412">
    <property type="entry name" value="EPOXHYDRLASE"/>
</dbReference>
<dbReference type="PRINTS" id="PR00111">
    <property type="entry name" value="ABHYDROLASE"/>
</dbReference>
<dbReference type="SUPFAM" id="SSF53474">
    <property type="entry name" value="alpha/beta-Hydrolases"/>
    <property type="match status" value="1"/>
</dbReference>
<sequence>MLSGMEGFDHDGLRFDVSDSGPPDGRPVVLLHGFPADRTTWDAVTPALVADGHRVLAPDQRGYSPGARPPRRRDYRLGLLAADVLALADAAGADRFDVVGHDWGAVVALHLAADHPDRVRTVAAFAGPHPGAWRRSLTRGSQAVRSAYMVFFQVPRLPERLLGARSGARLYRSLVGSGLDREHARRYAARFSRPGALTGPLNWYRAAAFDRVRTGVVPVPTLLVRGGRDRFVTPEAVDLSRRWVSGPCRIETLDDVSHWIPEQAPARVAALIRGHL</sequence>
<dbReference type="InterPro" id="IPR000073">
    <property type="entry name" value="AB_hydrolase_1"/>
</dbReference>
<dbReference type="GO" id="GO:0016787">
    <property type="term" value="F:hydrolase activity"/>
    <property type="evidence" value="ECO:0007669"/>
    <property type="project" value="UniProtKB-KW"/>
</dbReference>
<dbReference type="Pfam" id="PF00561">
    <property type="entry name" value="Abhydrolase_1"/>
    <property type="match status" value="1"/>
</dbReference>
<dbReference type="PANTHER" id="PTHR43329">
    <property type="entry name" value="EPOXIDE HYDROLASE"/>
    <property type="match status" value="1"/>
</dbReference>
<evidence type="ECO:0000313" key="4">
    <source>
        <dbReference type="Proteomes" id="UP000635606"/>
    </source>
</evidence>
<dbReference type="Proteomes" id="UP000635606">
    <property type="component" value="Unassembled WGS sequence"/>
</dbReference>
<accession>A0A8J3ZZB9</accession>
<dbReference type="EMBL" id="BOPH01000108">
    <property type="protein sequence ID" value="GIJ73039.1"/>
    <property type="molecule type" value="Genomic_DNA"/>
</dbReference>
<feature type="domain" description="AB hydrolase-1" evidence="2">
    <location>
        <begin position="27"/>
        <end position="263"/>
    </location>
</feature>
<dbReference type="Gene3D" id="3.40.50.1820">
    <property type="entry name" value="alpha/beta hydrolase"/>
    <property type="match status" value="1"/>
</dbReference>
<dbReference type="InterPro" id="IPR000639">
    <property type="entry name" value="Epox_hydrolase-like"/>
</dbReference>
<organism evidence="3 4">
    <name type="scientific">Virgisporangium ochraceum</name>
    <dbReference type="NCBI Taxonomy" id="65505"/>
    <lineage>
        <taxon>Bacteria</taxon>
        <taxon>Bacillati</taxon>
        <taxon>Actinomycetota</taxon>
        <taxon>Actinomycetes</taxon>
        <taxon>Micromonosporales</taxon>
        <taxon>Micromonosporaceae</taxon>
        <taxon>Virgisporangium</taxon>
    </lineage>
</organism>
<dbReference type="AlphaFoldDB" id="A0A8J3ZZB9"/>
<keyword evidence="1 3" id="KW-0378">Hydrolase</keyword>
<evidence type="ECO:0000313" key="3">
    <source>
        <dbReference type="EMBL" id="GIJ73039.1"/>
    </source>
</evidence>